<gene>
    <name evidence="2" type="ORF">CAMP_LOCUS2507</name>
</gene>
<evidence type="ECO:0000313" key="2">
    <source>
        <dbReference type="EMBL" id="CAI5439870.1"/>
    </source>
</evidence>
<proteinExistence type="predicted"/>
<dbReference type="Pfam" id="PF00646">
    <property type="entry name" value="F-box"/>
    <property type="match status" value="1"/>
</dbReference>
<dbReference type="InterPro" id="IPR001810">
    <property type="entry name" value="F-box_dom"/>
</dbReference>
<evidence type="ECO:0000313" key="3">
    <source>
        <dbReference type="Proteomes" id="UP001152747"/>
    </source>
</evidence>
<dbReference type="PROSITE" id="PS50181">
    <property type="entry name" value="FBOX"/>
    <property type="match status" value="1"/>
</dbReference>
<dbReference type="AlphaFoldDB" id="A0A9P1IAS5"/>
<protein>
    <recommendedName>
        <fullName evidence="1">F-box domain-containing protein</fullName>
    </recommendedName>
</protein>
<keyword evidence="3" id="KW-1185">Reference proteome</keyword>
<evidence type="ECO:0000259" key="1">
    <source>
        <dbReference type="PROSITE" id="PS50181"/>
    </source>
</evidence>
<reference evidence="2" key="1">
    <citation type="submission" date="2022-11" db="EMBL/GenBank/DDBJ databases">
        <authorList>
            <person name="Kikuchi T."/>
        </authorList>
    </citation>
    <scope>NUCLEOTIDE SEQUENCE</scope>
    <source>
        <strain evidence="2">PS1010</strain>
    </source>
</reference>
<dbReference type="Proteomes" id="UP001152747">
    <property type="component" value="Unassembled WGS sequence"/>
</dbReference>
<comment type="caution">
    <text evidence="2">The sequence shown here is derived from an EMBL/GenBank/DDBJ whole genome shotgun (WGS) entry which is preliminary data.</text>
</comment>
<accession>A0A9P1IAS5</accession>
<sequence>MEPEETEEPCYILNLPNELQIMIFDRMEPADKISYGKSARKCRQIWQQSNSLYDGFCWEDTLGEDVRLSLNNSLPFTGNEHFIEFHRGSTHFEVGQGDEITQNLQLEIGEDGYEIATKKFVSKLEKYQNTVKSITIFGSSPINLQTIPSFPNLQYLHIYGSNDTVFREFLARSAKKMLKYLWLENRDGEKKSYAEFEQIYLVREYLLIGFGLTREQMLKLSAREIEMRIGDLKAEDILEFIRSWQNGNRELQSCRWHFNTGGFRDVCKFFGFFNLHVDDNNRYKRISIRGIRSTFATITHIKDQFLEFEVIENPSLEDIDSDGDNYYL</sequence>
<organism evidence="2 3">
    <name type="scientific">Caenorhabditis angaria</name>
    <dbReference type="NCBI Taxonomy" id="860376"/>
    <lineage>
        <taxon>Eukaryota</taxon>
        <taxon>Metazoa</taxon>
        <taxon>Ecdysozoa</taxon>
        <taxon>Nematoda</taxon>
        <taxon>Chromadorea</taxon>
        <taxon>Rhabditida</taxon>
        <taxon>Rhabditina</taxon>
        <taxon>Rhabditomorpha</taxon>
        <taxon>Rhabditoidea</taxon>
        <taxon>Rhabditidae</taxon>
        <taxon>Peloderinae</taxon>
        <taxon>Caenorhabditis</taxon>
    </lineage>
</organism>
<dbReference type="EMBL" id="CANHGI010000001">
    <property type="protein sequence ID" value="CAI5439870.1"/>
    <property type="molecule type" value="Genomic_DNA"/>
</dbReference>
<feature type="domain" description="F-box" evidence="1">
    <location>
        <begin position="9"/>
        <end position="56"/>
    </location>
</feature>
<name>A0A9P1IAS5_9PELO</name>